<evidence type="ECO:0000313" key="2">
    <source>
        <dbReference type="Proteomes" id="UP001187531"/>
    </source>
</evidence>
<organism evidence="1 2">
    <name type="scientific">Artemia franciscana</name>
    <name type="common">Brine shrimp</name>
    <name type="synonym">Artemia sanfranciscana</name>
    <dbReference type="NCBI Taxonomy" id="6661"/>
    <lineage>
        <taxon>Eukaryota</taxon>
        <taxon>Metazoa</taxon>
        <taxon>Ecdysozoa</taxon>
        <taxon>Arthropoda</taxon>
        <taxon>Crustacea</taxon>
        <taxon>Branchiopoda</taxon>
        <taxon>Anostraca</taxon>
        <taxon>Artemiidae</taxon>
        <taxon>Artemia</taxon>
    </lineage>
</organism>
<sequence length="83" mass="9518">MKHIVCTALGMIEVYLNNVLILYAKLKKFLDIRKVPLNKLIGIGTDGARKECRVNHSLFTVPQDNGLPYFHLFKCLCHSLTWC</sequence>
<dbReference type="AlphaFoldDB" id="A0AA88H631"/>
<dbReference type="EMBL" id="JAVRJZ010000279">
    <property type="protein sequence ID" value="KAK2702528.1"/>
    <property type="molecule type" value="Genomic_DNA"/>
</dbReference>
<evidence type="ECO:0000313" key="1">
    <source>
        <dbReference type="EMBL" id="KAK2702528.1"/>
    </source>
</evidence>
<proteinExistence type="predicted"/>
<accession>A0AA88H631</accession>
<keyword evidence="2" id="KW-1185">Reference proteome</keyword>
<name>A0AA88H631_ARTSF</name>
<comment type="caution">
    <text evidence="1">The sequence shown here is derived from an EMBL/GenBank/DDBJ whole genome shotgun (WGS) entry which is preliminary data.</text>
</comment>
<dbReference type="Proteomes" id="UP001187531">
    <property type="component" value="Unassembled WGS sequence"/>
</dbReference>
<protein>
    <submittedName>
        <fullName evidence="1">Uncharacterized protein</fullName>
    </submittedName>
</protein>
<gene>
    <name evidence="1" type="ORF">QYM36_018859</name>
</gene>
<reference evidence="1" key="1">
    <citation type="submission" date="2023-07" db="EMBL/GenBank/DDBJ databases">
        <title>Chromosome-level genome assembly of Artemia franciscana.</title>
        <authorList>
            <person name="Jo E."/>
        </authorList>
    </citation>
    <scope>NUCLEOTIDE SEQUENCE</scope>
    <source>
        <tissue evidence="1">Whole body</tissue>
    </source>
</reference>